<feature type="compositionally biased region" description="Basic and acidic residues" evidence="1">
    <location>
        <begin position="22"/>
        <end position="32"/>
    </location>
</feature>
<reference evidence="3" key="1">
    <citation type="journal article" date="2016" name="Genome Announc.">
        <title>Draft genome sequences of fungus Aspergillus calidoustus.</title>
        <authorList>
            <person name="Horn F."/>
            <person name="Linde J."/>
            <person name="Mattern D.J."/>
            <person name="Walther G."/>
            <person name="Guthke R."/>
            <person name="Scherlach K."/>
            <person name="Martin K."/>
            <person name="Brakhage A.A."/>
            <person name="Petzke L."/>
            <person name="Valiante V."/>
        </authorList>
    </citation>
    <scope>NUCLEOTIDE SEQUENCE [LARGE SCALE GENOMIC DNA]</scope>
    <source>
        <strain evidence="3">SF006504</strain>
    </source>
</reference>
<feature type="region of interest" description="Disordered" evidence="1">
    <location>
        <begin position="1"/>
        <end position="49"/>
    </location>
</feature>
<feature type="region of interest" description="Disordered" evidence="1">
    <location>
        <begin position="103"/>
        <end position="129"/>
    </location>
</feature>
<dbReference type="Proteomes" id="UP000054771">
    <property type="component" value="Unassembled WGS sequence"/>
</dbReference>
<dbReference type="AlphaFoldDB" id="A0A0U5GVA8"/>
<gene>
    <name evidence="2" type="ORF">ASPCAL08426</name>
</gene>
<dbReference type="OrthoDB" id="5336357at2759"/>
<protein>
    <submittedName>
        <fullName evidence="2">Uncharacterized protein</fullName>
    </submittedName>
</protein>
<dbReference type="STRING" id="454130.A0A0U5GVA8"/>
<accession>A0A0U5GVA8</accession>
<feature type="compositionally biased region" description="Polar residues" evidence="1">
    <location>
        <begin position="113"/>
        <end position="129"/>
    </location>
</feature>
<evidence type="ECO:0000313" key="2">
    <source>
        <dbReference type="EMBL" id="CEN61778.1"/>
    </source>
</evidence>
<dbReference type="EMBL" id="CDMC01000006">
    <property type="protein sequence ID" value="CEN61778.1"/>
    <property type="molecule type" value="Genomic_DNA"/>
</dbReference>
<proteinExistence type="predicted"/>
<feature type="compositionally biased region" description="Polar residues" evidence="1">
    <location>
        <begin position="11"/>
        <end position="21"/>
    </location>
</feature>
<dbReference type="OMA" id="LMMDDSP"/>
<evidence type="ECO:0000313" key="3">
    <source>
        <dbReference type="Proteomes" id="UP000054771"/>
    </source>
</evidence>
<feature type="compositionally biased region" description="Basic residues" evidence="1">
    <location>
        <begin position="33"/>
        <end position="43"/>
    </location>
</feature>
<evidence type="ECO:0000256" key="1">
    <source>
        <dbReference type="SAM" id="MobiDB-lite"/>
    </source>
</evidence>
<organism evidence="2 3">
    <name type="scientific">Aspergillus calidoustus</name>
    <dbReference type="NCBI Taxonomy" id="454130"/>
    <lineage>
        <taxon>Eukaryota</taxon>
        <taxon>Fungi</taxon>
        <taxon>Dikarya</taxon>
        <taxon>Ascomycota</taxon>
        <taxon>Pezizomycotina</taxon>
        <taxon>Eurotiomycetes</taxon>
        <taxon>Eurotiomycetidae</taxon>
        <taxon>Eurotiales</taxon>
        <taxon>Aspergillaceae</taxon>
        <taxon>Aspergillus</taxon>
        <taxon>Aspergillus subgen. Nidulantes</taxon>
    </lineage>
</organism>
<name>A0A0U5GVA8_ASPCI</name>
<keyword evidence="3" id="KW-1185">Reference proteome</keyword>
<sequence>MSLKRKASFPTIASPQPTQTGIDRRFMDDSPKHLHCRTRKRVRNDRPDEQTVYENTLRWLYTAQQRVEQTPTPPADQNEDMEPELPTAIDSRQQSLLQFFRPVQPSYPRCPSTPISQSASGPSRDIPNTLQGRDMMVGSPSTTRLSGTVSPASQTADYSVNMDILSGNGESAENPGQWVGTPGWM</sequence>